<dbReference type="Gene3D" id="1.10.10.60">
    <property type="entry name" value="Homeodomain-like"/>
    <property type="match status" value="2"/>
</dbReference>
<feature type="region of interest" description="Disordered" evidence="4">
    <location>
        <begin position="28"/>
        <end position="267"/>
    </location>
</feature>
<dbReference type="InterPro" id="IPR051651">
    <property type="entry name" value="DMTF1_DNA-bind_reg"/>
</dbReference>
<dbReference type="GO" id="GO:0005634">
    <property type="term" value="C:nucleus"/>
    <property type="evidence" value="ECO:0007669"/>
    <property type="project" value="UniProtKB-SubCell"/>
</dbReference>
<dbReference type="InterPro" id="IPR017930">
    <property type="entry name" value="Myb_dom"/>
</dbReference>
<dbReference type="PANTHER" id="PTHR46380:SF2">
    <property type="entry name" value="CYCLIN-D-BINDING MYB-LIKE TRANSCRIPTION FACTOR 1"/>
    <property type="match status" value="1"/>
</dbReference>
<dbReference type="PROSITE" id="PS51294">
    <property type="entry name" value="HTH_MYB"/>
    <property type="match status" value="1"/>
</dbReference>
<dbReference type="AlphaFoldDB" id="A0A9P8MP05"/>
<feature type="compositionally biased region" description="Basic residues" evidence="4">
    <location>
        <begin position="316"/>
        <end position="326"/>
    </location>
</feature>
<dbReference type="PANTHER" id="PTHR46380">
    <property type="entry name" value="CYCLIN-D-BINDING MYB-LIKE TRANSCRIPTION FACTOR 1"/>
    <property type="match status" value="1"/>
</dbReference>
<dbReference type="SMART" id="SM00717">
    <property type="entry name" value="SANT"/>
    <property type="match status" value="2"/>
</dbReference>
<feature type="compositionally biased region" description="Acidic residues" evidence="4">
    <location>
        <begin position="792"/>
        <end position="804"/>
    </location>
</feature>
<dbReference type="SUPFAM" id="SSF46689">
    <property type="entry name" value="Homeodomain-like"/>
    <property type="match status" value="1"/>
</dbReference>
<feature type="compositionally biased region" description="Low complexity" evidence="4">
    <location>
        <begin position="812"/>
        <end position="830"/>
    </location>
</feature>
<evidence type="ECO:0000313" key="8">
    <source>
        <dbReference type="Proteomes" id="UP000824596"/>
    </source>
</evidence>
<feature type="domain" description="Myb-like" evidence="5">
    <location>
        <begin position="497"/>
        <end position="546"/>
    </location>
</feature>
<feature type="domain" description="HTH myb-type" evidence="6">
    <location>
        <begin position="497"/>
        <end position="550"/>
    </location>
</feature>
<dbReference type="Pfam" id="PF13921">
    <property type="entry name" value="Myb_DNA-bind_6"/>
    <property type="match status" value="1"/>
</dbReference>
<comment type="subcellular location">
    <subcellularLocation>
        <location evidence="1">Nucleus</location>
    </subcellularLocation>
</comment>
<organism evidence="7 8">
    <name type="scientific">Hirsutella rhossiliensis</name>
    <dbReference type="NCBI Taxonomy" id="111463"/>
    <lineage>
        <taxon>Eukaryota</taxon>
        <taxon>Fungi</taxon>
        <taxon>Dikarya</taxon>
        <taxon>Ascomycota</taxon>
        <taxon>Pezizomycotina</taxon>
        <taxon>Sordariomycetes</taxon>
        <taxon>Hypocreomycetidae</taxon>
        <taxon>Hypocreales</taxon>
        <taxon>Ophiocordycipitaceae</taxon>
        <taxon>Hirsutella</taxon>
    </lineage>
</organism>
<feature type="compositionally biased region" description="Polar residues" evidence="4">
    <location>
        <begin position="288"/>
        <end position="301"/>
    </location>
</feature>
<dbReference type="InterPro" id="IPR001005">
    <property type="entry name" value="SANT/Myb"/>
</dbReference>
<dbReference type="GO" id="GO:0000976">
    <property type="term" value="F:transcription cis-regulatory region binding"/>
    <property type="evidence" value="ECO:0007669"/>
    <property type="project" value="TreeGrafter"/>
</dbReference>
<dbReference type="OrthoDB" id="39591at2759"/>
<protein>
    <submittedName>
        <fullName evidence="7">Myb-like DNA-binding domain-containing protein</fullName>
    </submittedName>
</protein>
<dbReference type="GeneID" id="68358609"/>
<keyword evidence="2 7" id="KW-0238">DNA-binding</keyword>
<feature type="compositionally biased region" description="Low complexity" evidence="4">
    <location>
        <begin position="178"/>
        <end position="189"/>
    </location>
</feature>
<keyword evidence="8" id="KW-1185">Reference proteome</keyword>
<gene>
    <name evidence="7" type="ORF">HRG_09480</name>
</gene>
<dbReference type="EMBL" id="JAIZPD010000012">
    <property type="protein sequence ID" value="KAH0959698.1"/>
    <property type="molecule type" value="Genomic_DNA"/>
</dbReference>
<name>A0A9P8MP05_9HYPO</name>
<feature type="compositionally biased region" description="Basic residues" evidence="4">
    <location>
        <begin position="364"/>
        <end position="381"/>
    </location>
</feature>
<evidence type="ECO:0000259" key="6">
    <source>
        <dbReference type="PROSITE" id="PS51294"/>
    </source>
</evidence>
<feature type="region of interest" description="Disordered" evidence="4">
    <location>
        <begin position="785"/>
        <end position="916"/>
    </location>
</feature>
<feature type="region of interest" description="Disordered" evidence="4">
    <location>
        <begin position="1"/>
        <end position="20"/>
    </location>
</feature>
<dbReference type="GO" id="GO:0003700">
    <property type="term" value="F:DNA-binding transcription factor activity"/>
    <property type="evidence" value="ECO:0007669"/>
    <property type="project" value="TreeGrafter"/>
</dbReference>
<evidence type="ECO:0000256" key="1">
    <source>
        <dbReference type="ARBA" id="ARBA00004123"/>
    </source>
</evidence>
<keyword evidence="3" id="KW-0539">Nucleus</keyword>
<feature type="compositionally biased region" description="Polar residues" evidence="4">
    <location>
        <begin position="120"/>
        <end position="135"/>
    </location>
</feature>
<feature type="region of interest" description="Disordered" evidence="4">
    <location>
        <begin position="280"/>
        <end position="413"/>
    </location>
</feature>
<dbReference type="RefSeq" id="XP_044717211.1">
    <property type="nucleotide sequence ID" value="XM_044867951.1"/>
</dbReference>
<feature type="compositionally biased region" description="Basic residues" evidence="4">
    <location>
        <begin position="162"/>
        <end position="172"/>
    </location>
</feature>
<evidence type="ECO:0000256" key="4">
    <source>
        <dbReference type="SAM" id="MobiDB-lite"/>
    </source>
</evidence>
<dbReference type="Proteomes" id="UP000824596">
    <property type="component" value="Unassembled WGS sequence"/>
</dbReference>
<dbReference type="InterPro" id="IPR009057">
    <property type="entry name" value="Homeodomain-like_sf"/>
</dbReference>
<comment type="caution">
    <text evidence="7">The sequence shown here is derived from an EMBL/GenBank/DDBJ whole genome shotgun (WGS) entry which is preliminary data.</text>
</comment>
<proteinExistence type="predicted"/>
<dbReference type="PROSITE" id="PS50090">
    <property type="entry name" value="MYB_LIKE"/>
    <property type="match status" value="2"/>
</dbReference>
<accession>A0A9P8MP05</accession>
<sequence length="916" mass="100696">MSEPPPVMPDGIADFPSDIDDADFGALEMFDSNSMPPPFSSQANALPIASSGQVPEAVMAEEAMPPPSPKNHRRGKSASEHAVESSLPSPDGRSKKKHKSKKDKRSDHQVPDSQAIPDEYQTTDNPMPSTDTPSELNGGGAEAALLSTKSNKKRKFSDSAHGKRRKKRRSHGHHDTQEQGGAEARAAAADFLRKSNDAGIPSASAVDDNVEGSDPQKSPTVAHLRRRSQSREARSRENSVPPPEADGMEVDPPAGQGAPVDAIANHGVPVDADVEALAREAWNEHRNGQGSIVNTQETNGTAVDAQPAEPSDPSSSKRRSTRKKAKPTFFEQPPAEVSNDEANAARDALAELPSPTAVTPNPRGRAKTAAKKTAKGKKPKREKAEKATPPPPTHGGFDEYGAGEGHGEDEAGRARRNRLVGFTQGRFSDDELARIARAVESFRADNDLTQEQVNQMIHVPGGTTAGEDHAQLWVRIFAECPDRHRQKVINITRKKFHNFVARGTWTLEQDIELSDLIGVHGTKWSKIAAIINRHPEDLRDRYRNYLVCGQNQRKDAWTEAEEAQLTQYVIDAMDAIDELRTSAPNPSLLDMSYEELIDWQNISERMGRTRSRLQCITKWKSLNIRTHGKDKLISGEPDAQISFRLEKARRQIAAMPEEEKFRLVLAIQATAVGKDAKIPWQRLVDKQFRNQWHRPTQMLLWRRLRQTLPGWEAKTTRDCALELVERYNHSGELPDVNGDGYDDTQEMEYVQGIRAASFVTNMVPGVRQHGNMSAEFITDSDMEEANGAAAGNDDEGAEDDDDLNIDPALIETPAPAKKATTAKRTGTGKPPSRKKSKKAPTANMDPIEDVGPSQEQPADGQDGDSEVEVPPSRQKKTPKQFKSPQDKRKVQLVSPRSAGSETGMEDMEDLPAKLPA</sequence>
<reference evidence="7" key="1">
    <citation type="submission" date="2021-09" db="EMBL/GenBank/DDBJ databases">
        <title>A high-quality genome of the endoparasitic fungus Hirsutella rhossiliensis with a comparison of Hirsutella genomes reveals transposable elements contributing to genome size variation.</title>
        <authorList>
            <person name="Lin R."/>
            <person name="Jiao Y."/>
            <person name="Sun X."/>
            <person name="Ling J."/>
            <person name="Xie B."/>
            <person name="Cheng X."/>
        </authorList>
    </citation>
    <scope>NUCLEOTIDE SEQUENCE</scope>
    <source>
        <strain evidence="7">HR02</strain>
    </source>
</reference>
<feature type="compositionally biased region" description="Basic residues" evidence="4">
    <location>
        <begin position="94"/>
        <end position="103"/>
    </location>
</feature>
<evidence type="ECO:0000259" key="5">
    <source>
        <dbReference type="PROSITE" id="PS50090"/>
    </source>
</evidence>
<evidence type="ECO:0000256" key="2">
    <source>
        <dbReference type="ARBA" id="ARBA00023125"/>
    </source>
</evidence>
<evidence type="ECO:0000313" key="7">
    <source>
        <dbReference type="EMBL" id="KAH0959698.1"/>
    </source>
</evidence>
<dbReference type="CDD" id="cd00167">
    <property type="entry name" value="SANT"/>
    <property type="match status" value="2"/>
</dbReference>
<evidence type="ECO:0000256" key="3">
    <source>
        <dbReference type="ARBA" id="ARBA00023242"/>
    </source>
</evidence>
<feature type="domain" description="Myb-like" evidence="5">
    <location>
        <begin position="549"/>
        <end position="623"/>
    </location>
</feature>